<comment type="caution">
    <text evidence="1">The sequence shown here is derived from an EMBL/GenBank/DDBJ whole genome shotgun (WGS) entry which is preliminary data.</text>
</comment>
<accession>A0ABU0HF52</accession>
<name>A0ABU0HF52_9HYPH</name>
<dbReference type="RefSeq" id="WP_238251525.1">
    <property type="nucleotide sequence ID" value="NZ_BPQX01000053.1"/>
</dbReference>
<evidence type="ECO:0000313" key="2">
    <source>
        <dbReference type="Proteomes" id="UP001236369"/>
    </source>
</evidence>
<gene>
    <name evidence="1" type="ORF">QO016_000422</name>
</gene>
<sequence>MLLLLSACLIAQPATCRDEQIPVGGGAANAFICLRNSQSVLAQWQDENPEWHVEKWRCAAKAPPQKP</sequence>
<reference evidence="1 2" key="1">
    <citation type="submission" date="2023-07" db="EMBL/GenBank/DDBJ databases">
        <title>Genomic Encyclopedia of Type Strains, Phase IV (KMG-IV): sequencing the most valuable type-strain genomes for metagenomic binning, comparative biology and taxonomic classification.</title>
        <authorList>
            <person name="Goeker M."/>
        </authorList>
    </citation>
    <scope>NUCLEOTIDE SEQUENCE [LARGE SCALE GENOMIC DNA]</scope>
    <source>
        <strain evidence="1 2">DSM 19562</strain>
    </source>
</reference>
<protein>
    <submittedName>
        <fullName evidence="1">Uncharacterized protein</fullName>
    </submittedName>
</protein>
<evidence type="ECO:0000313" key="1">
    <source>
        <dbReference type="EMBL" id="MDQ0440945.1"/>
    </source>
</evidence>
<organism evidence="1 2">
    <name type="scientific">Methylobacterium persicinum</name>
    <dbReference type="NCBI Taxonomy" id="374426"/>
    <lineage>
        <taxon>Bacteria</taxon>
        <taxon>Pseudomonadati</taxon>
        <taxon>Pseudomonadota</taxon>
        <taxon>Alphaproteobacteria</taxon>
        <taxon>Hyphomicrobiales</taxon>
        <taxon>Methylobacteriaceae</taxon>
        <taxon>Methylobacterium</taxon>
    </lineage>
</organism>
<proteinExistence type="predicted"/>
<dbReference type="Proteomes" id="UP001236369">
    <property type="component" value="Unassembled WGS sequence"/>
</dbReference>
<keyword evidence="2" id="KW-1185">Reference proteome</keyword>
<dbReference type="EMBL" id="JAUSVV010000001">
    <property type="protein sequence ID" value="MDQ0440945.1"/>
    <property type="molecule type" value="Genomic_DNA"/>
</dbReference>